<organism evidence="2 3">
    <name type="scientific">Volvox reticuliferus</name>
    <dbReference type="NCBI Taxonomy" id="1737510"/>
    <lineage>
        <taxon>Eukaryota</taxon>
        <taxon>Viridiplantae</taxon>
        <taxon>Chlorophyta</taxon>
        <taxon>core chlorophytes</taxon>
        <taxon>Chlorophyceae</taxon>
        <taxon>CS clade</taxon>
        <taxon>Chlamydomonadales</taxon>
        <taxon>Volvocaceae</taxon>
        <taxon>Volvox</taxon>
    </lineage>
</organism>
<dbReference type="Proteomes" id="UP000747110">
    <property type="component" value="Unassembled WGS sequence"/>
</dbReference>
<sequence length="116" mass="12573">RAPGVGGRAATTASSFPPIPPVSRPAADGRPVIRHHCTAVGHKWGQYHHLLALKTSDPAWWHAAIDDIRKDIYQLHAHESPKLAPYQTPPAGLSPSFTQRALNTPAIAAQLFYKTA</sequence>
<evidence type="ECO:0000256" key="1">
    <source>
        <dbReference type="SAM" id="MobiDB-lite"/>
    </source>
</evidence>
<protein>
    <submittedName>
        <fullName evidence="2">Uncharacterized protein</fullName>
    </submittedName>
</protein>
<comment type="caution">
    <text evidence="2">The sequence shown here is derived from an EMBL/GenBank/DDBJ whole genome shotgun (WGS) entry which is preliminary data.</text>
</comment>
<name>A0A8J4FWW3_9CHLO</name>
<feature type="region of interest" description="Disordered" evidence="1">
    <location>
        <begin position="1"/>
        <end position="29"/>
    </location>
</feature>
<proteinExistence type="predicted"/>
<dbReference type="EMBL" id="BNCP01000077">
    <property type="protein sequence ID" value="GIL92458.1"/>
    <property type="molecule type" value="Genomic_DNA"/>
</dbReference>
<gene>
    <name evidence="2" type="ORF">Vretifemale_19912</name>
</gene>
<feature type="non-terminal residue" evidence="2">
    <location>
        <position position="1"/>
    </location>
</feature>
<evidence type="ECO:0000313" key="2">
    <source>
        <dbReference type="EMBL" id="GIL92458.1"/>
    </source>
</evidence>
<dbReference type="AlphaFoldDB" id="A0A8J4FWW3"/>
<keyword evidence="3" id="KW-1185">Reference proteome</keyword>
<reference evidence="2" key="1">
    <citation type="journal article" date="2021" name="Proc. Natl. Acad. Sci. U.S.A.">
        <title>Three genomes in the algal genus Volvox reveal the fate of a haploid sex-determining region after a transition to homothallism.</title>
        <authorList>
            <person name="Yamamoto K."/>
            <person name="Hamaji T."/>
            <person name="Kawai-Toyooka H."/>
            <person name="Matsuzaki R."/>
            <person name="Takahashi F."/>
            <person name="Nishimura Y."/>
            <person name="Kawachi M."/>
            <person name="Noguchi H."/>
            <person name="Minakuchi Y."/>
            <person name="Umen J.G."/>
            <person name="Toyoda A."/>
            <person name="Nozaki H."/>
        </authorList>
    </citation>
    <scope>NUCLEOTIDE SEQUENCE</scope>
    <source>
        <strain evidence="2">NIES-3786</strain>
    </source>
</reference>
<accession>A0A8J4FWW3</accession>
<evidence type="ECO:0000313" key="3">
    <source>
        <dbReference type="Proteomes" id="UP000747110"/>
    </source>
</evidence>